<evidence type="ECO:0000256" key="9">
    <source>
        <dbReference type="SAM" id="Phobius"/>
    </source>
</evidence>
<keyword evidence="6" id="KW-0460">Magnesium</keyword>
<evidence type="ECO:0000256" key="8">
    <source>
        <dbReference type="ARBA" id="ARBA00023211"/>
    </source>
</evidence>
<dbReference type="PROSITE" id="PS51746">
    <property type="entry name" value="PPM_2"/>
    <property type="match status" value="1"/>
</dbReference>
<protein>
    <recommendedName>
        <fullName evidence="3">protein-serine/threonine phosphatase</fullName>
        <ecNumber evidence="3">3.1.3.16</ecNumber>
    </recommendedName>
</protein>
<evidence type="ECO:0000256" key="2">
    <source>
        <dbReference type="ARBA" id="ARBA00001946"/>
    </source>
</evidence>
<evidence type="ECO:0000259" key="11">
    <source>
        <dbReference type="PROSITE" id="PS51746"/>
    </source>
</evidence>
<dbReference type="Pfam" id="PF00481">
    <property type="entry name" value="PP2C"/>
    <property type="match status" value="1"/>
</dbReference>
<dbReference type="Proteomes" id="UP000825935">
    <property type="component" value="Chromosome 24"/>
</dbReference>
<evidence type="ECO:0000256" key="6">
    <source>
        <dbReference type="ARBA" id="ARBA00022842"/>
    </source>
</evidence>
<proteinExistence type="predicted"/>
<dbReference type="SMART" id="SM00332">
    <property type="entry name" value="PP2Cc"/>
    <property type="match status" value="1"/>
</dbReference>
<dbReference type="PROSITE" id="PS50006">
    <property type="entry name" value="FHA_DOMAIN"/>
    <property type="match status" value="1"/>
</dbReference>
<dbReference type="InterPro" id="IPR036457">
    <property type="entry name" value="PPM-type-like_dom_sf"/>
</dbReference>
<evidence type="ECO:0000256" key="1">
    <source>
        <dbReference type="ARBA" id="ARBA00001936"/>
    </source>
</evidence>
<organism evidence="12 13">
    <name type="scientific">Ceratopteris richardii</name>
    <name type="common">Triangle waterfern</name>
    <dbReference type="NCBI Taxonomy" id="49495"/>
    <lineage>
        <taxon>Eukaryota</taxon>
        <taxon>Viridiplantae</taxon>
        <taxon>Streptophyta</taxon>
        <taxon>Embryophyta</taxon>
        <taxon>Tracheophyta</taxon>
        <taxon>Polypodiopsida</taxon>
        <taxon>Polypodiidae</taxon>
        <taxon>Polypodiales</taxon>
        <taxon>Pteridineae</taxon>
        <taxon>Pteridaceae</taxon>
        <taxon>Parkerioideae</taxon>
        <taxon>Ceratopteris</taxon>
    </lineage>
</organism>
<evidence type="ECO:0000256" key="5">
    <source>
        <dbReference type="ARBA" id="ARBA00022801"/>
    </source>
</evidence>
<dbReference type="SMART" id="SM00240">
    <property type="entry name" value="FHA"/>
    <property type="match status" value="1"/>
</dbReference>
<keyword evidence="9" id="KW-0472">Membrane</keyword>
<dbReference type="InterPro" id="IPR000222">
    <property type="entry name" value="PP2C_BS"/>
</dbReference>
<dbReference type="GO" id="GO:0004722">
    <property type="term" value="F:protein serine/threonine phosphatase activity"/>
    <property type="evidence" value="ECO:0007669"/>
    <property type="project" value="UniProtKB-EC"/>
</dbReference>
<name>A0A8T2RS96_CERRI</name>
<comment type="cofactor">
    <cofactor evidence="2">
        <name>Mg(2+)</name>
        <dbReference type="ChEBI" id="CHEBI:18420"/>
    </cofactor>
</comment>
<evidence type="ECO:0000256" key="4">
    <source>
        <dbReference type="ARBA" id="ARBA00022723"/>
    </source>
</evidence>
<reference evidence="12" key="1">
    <citation type="submission" date="2021-08" db="EMBL/GenBank/DDBJ databases">
        <title>WGS assembly of Ceratopteris richardii.</title>
        <authorList>
            <person name="Marchant D.B."/>
            <person name="Chen G."/>
            <person name="Jenkins J."/>
            <person name="Shu S."/>
            <person name="Leebens-Mack J."/>
            <person name="Grimwood J."/>
            <person name="Schmutz J."/>
            <person name="Soltis P."/>
            <person name="Soltis D."/>
            <person name="Chen Z.-H."/>
        </authorList>
    </citation>
    <scope>NUCLEOTIDE SEQUENCE</scope>
    <source>
        <strain evidence="12">Whitten #5841</strain>
        <tissue evidence="12">Leaf</tissue>
    </source>
</reference>
<dbReference type="AlphaFoldDB" id="A0A8T2RS96"/>
<dbReference type="CDD" id="cd00143">
    <property type="entry name" value="PP2Cc"/>
    <property type="match status" value="1"/>
</dbReference>
<evidence type="ECO:0000256" key="7">
    <source>
        <dbReference type="ARBA" id="ARBA00022912"/>
    </source>
</evidence>
<dbReference type="SMART" id="SM00331">
    <property type="entry name" value="PP2C_SIG"/>
    <property type="match status" value="1"/>
</dbReference>
<dbReference type="PROSITE" id="PS01032">
    <property type="entry name" value="PPM_1"/>
    <property type="match status" value="1"/>
</dbReference>
<keyword evidence="13" id="KW-1185">Reference proteome</keyword>
<dbReference type="InterPro" id="IPR001932">
    <property type="entry name" value="PPM-type_phosphatase-like_dom"/>
</dbReference>
<dbReference type="EC" id="3.1.3.16" evidence="3"/>
<dbReference type="OrthoDB" id="420076at2759"/>
<accession>A0A8T2RS96</accession>
<feature type="transmembrane region" description="Helical" evidence="9">
    <location>
        <begin position="6"/>
        <end position="26"/>
    </location>
</feature>
<evidence type="ECO:0000256" key="3">
    <source>
        <dbReference type="ARBA" id="ARBA00013081"/>
    </source>
</evidence>
<dbReference type="SUPFAM" id="SSF81606">
    <property type="entry name" value="PP2C-like"/>
    <property type="match status" value="1"/>
</dbReference>
<dbReference type="Gene3D" id="3.60.40.10">
    <property type="entry name" value="PPM-type phosphatase domain"/>
    <property type="match status" value="1"/>
</dbReference>
<dbReference type="InterPro" id="IPR008984">
    <property type="entry name" value="SMAD_FHA_dom_sf"/>
</dbReference>
<keyword evidence="9" id="KW-1133">Transmembrane helix</keyword>
<evidence type="ECO:0000259" key="10">
    <source>
        <dbReference type="PROSITE" id="PS50006"/>
    </source>
</evidence>
<evidence type="ECO:0000313" key="13">
    <source>
        <dbReference type="Proteomes" id="UP000825935"/>
    </source>
</evidence>
<dbReference type="GO" id="GO:0046872">
    <property type="term" value="F:metal ion binding"/>
    <property type="evidence" value="ECO:0007669"/>
    <property type="project" value="UniProtKB-KW"/>
</dbReference>
<dbReference type="SUPFAM" id="SSF49879">
    <property type="entry name" value="SMAD/FHA domain"/>
    <property type="match status" value="1"/>
</dbReference>
<keyword evidence="5" id="KW-0378">Hydrolase</keyword>
<feature type="domain" description="FHA" evidence="10">
    <location>
        <begin position="137"/>
        <end position="188"/>
    </location>
</feature>
<dbReference type="Gene3D" id="2.60.200.20">
    <property type="match status" value="1"/>
</dbReference>
<evidence type="ECO:0000313" key="12">
    <source>
        <dbReference type="EMBL" id="KAH7299346.1"/>
    </source>
</evidence>
<comment type="cofactor">
    <cofactor evidence="1">
        <name>Mn(2+)</name>
        <dbReference type="ChEBI" id="CHEBI:29035"/>
    </cofactor>
</comment>
<dbReference type="InterPro" id="IPR015655">
    <property type="entry name" value="PP2C"/>
</dbReference>
<dbReference type="EMBL" id="CM035429">
    <property type="protein sequence ID" value="KAH7299346.1"/>
    <property type="molecule type" value="Genomic_DNA"/>
</dbReference>
<keyword evidence="8" id="KW-0464">Manganese</keyword>
<feature type="domain" description="PPM-type phosphatase" evidence="11">
    <location>
        <begin position="244"/>
        <end position="521"/>
    </location>
</feature>
<comment type="caution">
    <text evidence="12">The sequence shown here is derived from an EMBL/GenBank/DDBJ whole genome shotgun (WGS) entry which is preliminary data.</text>
</comment>
<dbReference type="InterPro" id="IPR000253">
    <property type="entry name" value="FHA_dom"/>
</dbReference>
<sequence>MLDEGILAAICLLCVFVLLLAAWKLWHCLTRSPEQVWKSIQCSDASQPLVVRIEPNEVLESEALGLEAGQTLKRRALPCLQREDSIRRTKVAEVFDSGVVESDNTQAELSHGTIINLEVVSGTSLGASATCYPGQSITIGRLPTNGLVIKDAEVSGKHASITWNSQNSAWDFVDLGSLNGTYVNDQLVSVDLSNGGSVRKPSLPVELVGDDVILLGSSSRILVHIHKINDDARSIPSTLICPFEVGVAADPMALRRGGKRLPMEDVYFCEWSVGGLQEFGLFCIFDGHGGAAAAKAASQILPKVLYDMLKVDSRRMEVIKNADAKDVLLDAFNSTEAALEYDYEGCTATVLLIWLDAGRVAYAQCANVGDSSCVFSVDGEYISMTEDHRLTSLSERARMLKMGRQLREGETRLCGMNIARALGDKFLKEQELRFSSIPFISNVLRIKQESKALAILASDGLWDVLSQRRALQLALEAKDGKCNTGGITSKPVSAKSIAEALLNKARTLRTKDNTTVIILDFVNNSKSAIGK</sequence>
<keyword evidence="4" id="KW-0479">Metal-binding</keyword>
<dbReference type="PANTHER" id="PTHR13832">
    <property type="entry name" value="PROTEIN PHOSPHATASE 2C"/>
    <property type="match status" value="1"/>
</dbReference>
<gene>
    <name evidence="12" type="ORF">KP509_24G006800</name>
</gene>
<dbReference type="Pfam" id="PF00498">
    <property type="entry name" value="FHA"/>
    <property type="match status" value="1"/>
</dbReference>
<keyword evidence="7" id="KW-0904">Protein phosphatase</keyword>
<keyword evidence="9" id="KW-0812">Transmembrane</keyword>
<dbReference type="OMA" id="NHYYEGC"/>
<dbReference type="PANTHER" id="PTHR13832:SF643">
    <property type="entry name" value="PROTEIN PHOSPHATASE 2C-RELATED"/>
    <property type="match status" value="1"/>
</dbReference>